<keyword evidence="3" id="KW-1185">Reference proteome</keyword>
<dbReference type="RefSeq" id="XP_014159563.1">
    <property type="nucleotide sequence ID" value="XM_014304088.1"/>
</dbReference>
<dbReference type="Proteomes" id="UP000054560">
    <property type="component" value="Unassembled WGS sequence"/>
</dbReference>
<gene>
    <name evidence="2" type="ORF">SARC_02182</name>
</gene>
<evidence type="ECO:0000256" key="1">
    <source>
        <dbReference type="SAM" id="MobiDB-lite"/>
    </source>
</evidence>
<protein>
    <submittedName>
        <fullName evidence="2">Uncharacterized protein</fullName>
    </submittedName>
</protein>
<accession>A0A0L0G9W1</accession>
<evidence type="ECO:0000313" key="2">
    <source>
        <dbReference type="EMBL" id="KNC85661.1"/>
    </source>
</evidence>
<evidence type="ECO:0000313" key="3">
    <source>
        <dbReference type="Proteomes" id="UP000054560"/>
    </source>
</evidence>
<dbReference type="GeneID" id="25902686"/>
<reference evidence="2 3" key="1">
    <citation type="submission" date="2011-02" db="EMBL/GenBank/DDBJ databases">
        <title>The Genome Sequence of Sphaeroforma arctica JP610.</title>
        <authorList>
            <consortium name="The Broad Institute Genome Sequencing Platform"/>
            <person name="Russ C."/>
            <person name="Cuomo C."/>
            <person name="Young S.K."/>
            <person name="Zeng Q."/>
            <person name="Gargeya S."/>
            <person name="Alvarado L."/>
            <person name="Berlin A."/>
            <person name="Chapman S.B."/>
            <person name="Chen Z."/>
            <person name="Freedman E."/>
            <person name="Gellesch M."/>
            <person name="Goldberg J."/>
            <person name="Griggs A."/>
            <person name="Gujja S."/>
            <person name="Heilman E."/>
            <person name="Heiman D."/>
            <person name="Howarth C."/>
            <person name="Mehta T."/>
            <person name="Neiman D."/>
            <person name="Pearson M."/>
            <person name="Roberts A."/>
            <person name="Saif S."/>
            <person name="Shea T."/>
            <person name="Shenoy N."/>
            <person name="Sisk P."/>
            <person name="Stolte C."/>
            <person name="Sykes S."/>
            <person name="White J."/>
            <person name="Yandava C."/>
            <person name="Burger G."/>
            <person name="Gray M.W."/>
            <person name="Holland P.W.H."/>
            <person name="King N."/>
            <person name="Lang F.B.F."/>
            <person name="Roger A.J."/>
            <person name="Ruiz-Trillo I."/>
            <person name="Haas B."/>
            <person name="Nusbaum C."/>
            <person name="Birren B."/>
        </authorList>
    </citation>
    <scope>NUCLEOTIDE SEQUENCE [LARGE SCALE GENOMIC DNA]</scope>
    <source>
        <strain evidence="2 3">JP610</strain>
    </source>
</reference>
<dbReference type="EMBL" id="KQ241691">
    <property type="protein sequence ID" value="KNC85661.1"/>
    <property type="molecule type" value="Genomic_DNA"/>
</dbReference>
<feature type="region of interest" description="Disordered" evidence="1">
    <location>
        <begin position="75"/>
        <end position="97"/>
    </location>
</feature>
<name>A0A0L0G9W1_9EUKA</name>
<dbReference type="AlphaFoldDB" id="A0A0L0G9W1"/>
<proteinExistence type="predicted"/>
<sequence>MTITDNANGFNQCFIREENRDKTTSITSTGQFYERIDIGLGLFVVHVQYTTHNEFNFRDVQGVVSLVDDGTTATRLPDGDPLVSGKEKKADRAHCSR</sequence>
<feature type="compositionally biased region" description="Basic and acidic residues" evidence="1">
    <location>
        <begin position="85"/>
        <end position="97"/>
    </location>
</feature>
<organism evidence="2 3">
    <name type="scientific">Sphaeroforma arctica JP610</name>
    <dbReference type="NCBI Taxonomy" id="667725"/>
    <lineage>
        <taxon>Eukaryota</taxon>
        <taxon>Ichthyosporea</taxon>
        <taxon>Ichthyophonida</taxon>
        <taxon>Sphaeroforma</taxon>
    </lineage>
</organism>